<evidence type="ECO:0000313" key="1">
    <source>
        <dbReference type="EMBL" id="SDK39384.1"/>
    </source>
</evidence>
<name>A0A1G9BJR3_9FIRM</name>
<dbReference type="AlphaFoldDB" id="A0A1G9BJR3"/>
<gene>
    <name evidence="1" type="ORF">SAMN05660472_01186</name>
</gene>
<accession>A0A1G9BJR3</accession>
<organism evidence="1 2">
    <name type="scientific">Natronincola ferrireducens</name>
    <dbReference type="NCBI Taxonomy" id="393762"/>
    <lineage>
        <taxon>Bacteria</taxon>
        <taxon>Bacillati</taxon>
        <taxon>Bacillota</taxon>
        <taxon>Clostridia</taxon>
        <taxon>Peptostreptococcales</taxon>
        <taxon>Natronincolaceae</taxon>
        <taxon>Natronincola</taxon>
    </lineage>
</organism>
<evidence type="ECO:0000313" key="2">
    <source>
        <dbReference type="Proteomes" id="UP000198718"/>
    </source>
</evidence>
<sequence>MSNTNKRKRKLVPPSEMVHFSWGGRTQEWEEEADQIMHTLQDQLDNQESKEELKKKIEYGKQKQYW</sequence>
<dbReference type="STRING" id="393762.SAMN05660472_01186"/>
<dbReference type="RefSeq" id="WP_090551863.1">
    <property type="nucleotide sequence ID" value="NZ_FNFP01000002.1"/>
</dbReference>
<keyword evidence="2" id="KW-1185">Reference proteome</keyword>
<dbReference type="EMBL" id="FNFP01000002">
    <property type="protein sequence ID" value="SDK39384.1"/>
    <property type="molecule type" value="Genomic_DNA"/>
</dbReference>
<protein>
    <submittedName>
        <fullName evidence="1">Uncharacterized protein</fullName>
    </submittedName>
</protein>
<reference evidence="1 2" key="1">
    <citation type="submission" date="2016-10" db="EMBL/GenBank/DDBJ databases">
        <authorList>
            <person name="de Groot N.N."/>
        </authorList>
    </citation>
    <scope>NUCLEOTIDE SEQUENCE [LARGE SCALE GENOMIC DNA]</scope>
    <source>
        <strain evidence="1 2">DSM 18346</strain>
    </source>
</reference>
<dbReference type="OrthoDB" id="1757632at2"/>
<dbReference type="Proteomes" id="UP000198718">
    <property type="component" value="Unassembled WGS sequence"/>
</dbReference>
<proteinExistence type="predicted"/>